<dbReference type="Proteomes" id="UP001378592">
    <property type="component" value="Unassembled WGS sequence"/>
</dbReference>
<dbReference type="EMBL" id="JAZDUA010000065">
    <property type="protein sequence ID" value="KAK7870004.1"/>
    <property type="molecule type" value="Genomic_DNA"/>
</dbReference>
<gene>
    <name evidence="1" type="ORF">R5R35_011971</name>
</gene>
<keyword evidence="2" id="KW-1185">Reference proteome</keyword>
<evidence type="ECO:0008006" key="3">
    <source>
        <dbReference type="Google" id="ProtNLM"/>
    </source>
</evidence>
<dbReference type="Pfam" id="PF05705">
    <property type="entry name" value="DUF829"/>
    <property type="match status" value="1"/>
</dbReference>
<comment type="caution">
    <text evidence="1">The sequence shown here is derived from an EMBL/GenBank/DDBJ whole genome shotgun (WGS) entry which is preliminary data.</text>
</comment>
<organism evidence="1 2">
    <name type="scientific">Gryllus longicercus</name>
    <dbReference type="NCBI Taxonomy" id="2509291"/>
    <lineage>
        <taxon>Eukaryota</taxon>
        <taxon>Metazoa</taxon>
        <taxon>Ecdysozoa</taxon>
        <taxon>Arthropoda</taxon>
        <taxon>Hexapoda</taxon>
        <taxon>Insecta</taxon>
        <taxon>Pterygota</taxon>
        <taxon>Neoptera</taxon>
        <taxon>Polyneoptera</taxon>
        <taxon>Orthoptera</taxon>
        <taxon>Ensifera</taxon>
        <taxon>Gryllidea</taxon>
        <taxon>Grylloidea</taxon>
        <taxon>Gryllidae</taxon>
        <taxon>Gryllinae</taxon>
        <taxon>Gryllus</taxon>
    </lineage>
</organism>
<protein>
    <recommendedName>
        <fullName evidence="3">Transmembrane protein 53</fullName>
    </recommendedName>
</protein>
<evidence type="ECO:0000313" key="2">
    <source>
        <dbReference type="Proteomes" id="UP001378592"/>
    </source>
</evidence>
<dbReference type="PANTHER" id="PTHR20908">
    <property type="entry name" value="LD15586P"/>
    <property type="match status" value="1"/>
</dbReference>
<dbReference type="PANTHER" id="PTHR20908:SF1">
    <property type="entry name" value="LD15586P"/>
    <property type="match status" value="1"/>
</dbReference>
<reference evidence="1 2" key="1">
    <citation type="submission" date="2024-03" db="EMBL/GenBank/DDBJ databases">
        <title>The genome assembly and annotation of the cricket Gryllus longicercus Weissman &amp; Gray.</title>
        <authorList>
            <person name="Szrajer S."/>
            <person name="Gray D."/>
            <person name="Ylla G."/>
        </authorList>
    </citation>
    <scope>NUCLEOTIDE SEQUENCE [LARGE SCALE GENOMIC DNA]</scope>
    <source>
        <strain evidence="1">DAG 2021-001</strain>
        <tissue evidence="1">Whole body minus gut</tissue>
    </source>
</reference>
<dbReference type="SUPFAM" id="SSF53474">
    <property type="entry name" value="alpha/beta-Hydrolases"/>
    <property type="match status" value="1"/>
</dbReference>
<dbReference type="InterPro" id="IPR008547">
    <property type="entry name" value="DUF829_TMEM53"/>
</dbReference>
<sequence>MRNLQMAYSMGLKGLSRPVVRIQSSQMLLVPTLCGSRVNSFVRNMGSRSYQQHVLTKNLTLVTTQGGLKVGKDHEVTLLSDLEKTRPLVVLLSWLLAKQKHILKFADFYLDQGFDVLTVSIQPWQMLLPARGTQVLGADLLRFLHINGCYQPLMLHGFSVGGYVWAETLVKINEDLKKYQPTIDRFVGQVWDSVADITEIPVGFPKAVFPNNPILQAATEKYVRYHMSAFHNIATCHYIRASQMFYTTVIRSPALFFLSKTDPVGSIESITRCRDSWDAQGIKTYMKCWDKSPHVLHYRHHPKEYAAELYAFMDRLGMLANPEKFRAKL</sequence>
<dbReference type="InterPro" id="IPR029058">
    <property type="entry name" value="AB_hydrolase_fold"/>
</dbReference>
<name>A0AAN9VRF4_9ORTH</name>
<accession>A0AAN9VRF4</accession>
<dbReference type="GO" id="GO:0017171">
    <property type="term" value="F:serine hydrolase activity"/>
    <property type="evidence" value="ECO:0007669"/>
    <property type="project" value="TreeGrafter"/>
</dbReference>
<proteinExistence type="predicted"/>
<evidence type="ECO:0000313" key="1">
    <source>
        <dbReference type="EMBL" id="KAK7870004.1"/>
    </source>
</evidence>
<dbReference type="AlphaFoldDB" id="A0AAN9VRF4"/>
<dbReference type="Gene3D" id="3.40.50.1820">
    <property type="entry name" value="alpha/beta hydrolase"/>
    <property type="match status" value="1"/>
</dbReference>